<dbReference type="OrthoDB" id="156267at2"/>
<dbReference type="GO" id="GO:0016740">
    <property type="term" value="F:transferase activity"/>
    <property type="evidence" value="ECO:0007669"/>
    <property type="project" value="UniProtKB-KW"/>
</dbReference>
<accession>A0A1W1HFA7</accession>
<dbReference type="Proteomes" id="UP000191931">
    <property type="component" value="Unassembled WGS sequence"/>
</dbReference>
<sequence>MKSNLESWKKLQEQNYFENHHCYEKKDGKLLSYGKDVKIIKGYTSLTLDKKVAIIGCGYGRETAMIAPLVSHVWGIDVSPLILGKAQNFLKNQGVNNFTPVLADTWKEKLPEDIDLVYCYIVFQHLTKDLTRDYIMGMAEKLSSKGEIICQFAELDYSTEDAEPEKIEEPSVRWSVDEIQQLVDKAKLYLNRIDTENIPGHGNWHWVHCRKLPPGSSPK</sequence>
<dbReference type="PANTHER" id="PTHR43861">
    <property type="entry name" value="TRANS-ACONITATE 2-METHYLTRANSFERASE-RELATED"/>
    <property type="match status" value="1"/>
</dbReference>
<dbReference type="CDD" id="cd02440">
    <property type="entry name" value="AdoMet_MTases"/>
    <property type="match status" value="1"/>
</dbReference>
<dbReference type="Pfam" id="PF13649">
    <property type="entry name" value="Methyltransf_25"/>
    <property type="match status" value="1"/>
</dbReference>
<dbReference type="Gene3D" id="3.40.50.150">
    <property type="entry name" value="Vaccinia Virus protein VP39"/>
    <property type="match status" value="1"/>
</dbReference>
<keyword evidence="1" id="KW-0808">Transferase</keyword>
<reference evidence="3 4" key="1">
    <citation type="submission" date="2017-03" db="EMBL/GenBank/DDBJ databases">
        <authorList>
            <person name="Afonso C.L."/>
            <person name="Miller P.J."/>
            <person name="Scott M.A."/>
            <person name="Spackman E."/>
            <person name="Goraichik I."/>
            <person name="Dimitrov K.M."/>
            <person name="Suarez D.L."/>
            <person name="Swayne D.E."/>
        </authorList>
    </citation>
    <scope>NUCLEOTIDE SEQUENCE [LARGE SCALE GENOMIC DNA]</scope>
    <source>
        <strain evidence="3">PRJEB14757</strain>
    </source>
</reference>
<dbReference type="STRING" id="1246637.MTBBW1_2640005"/>
<dbReference type="RefSeq" id="WP_080809842.1">
    <property type="nucleotide sequence ID" value="NZ_LT828573.1"/>
</dbReference>
<dbReference type="InterPro" id="IPR029063">
    <property type="entry name" value="SAM-dependent_MTases_sf"/>
</dbReference>
<gene>
    <name evidence="3" type="ORF">MTBBW1_2640005</name>
</gene>
<organism evidence="3 4">
    <name type="scientific">Desulfamplus magnetovallimortis</name>
    <dbReference type="NCBI Taxonomy" id="1246637"/>
    <lineage>
        <taxon>Bacteria</taxon>
        <taxon>Pseudomonadati</taxon>
        <taxon>Thermodesulfobacteriota</taxon>
        <taxon>Desulfobacteria</taxon>
        <taxon>Desulfobacterales</taxon>
        <taxon>Desulfobacteraceae</taxon>
        <taxon>Desulfamplus</taxon>
    </lineage>
</organism>
<protein>
    <recommendedName>
        <fullName evidence="2">Methyltransferase domain-containing protein</fullName>
    </recommendedName>
</protein>
<evidence type="ECO:0000313" key="4">
    <source>
        <dbReference type="Proteomes" id="UP000191931"/>
    </source>
</evidence>
<evidence type="ECO:0000256" key="1">
    <source>
        <dbReference type="ARBA" id="ARBA00022679"/>
    </source>
</evidence>
<name>A0A1W1HFA7_9BACT</name>
<dbReference type="SUPFAM" id="SSF53335">
    <property type="entry name" value="S-adenosyl-L-methionine-dependent methyltransferases"/>
    <property type="match status" value="1"/>
</dbReference>
<dbReference type="AlphaFoldDB" id="A0A1W1HFA7"/>
<dbReference type="EMBL" id="FWEV01000184">
    <property type="protein sequence ID" value="SLM31062.1"/>
    <property type="molecule type" value="Genomic_DNA"/>
</dbReference>
<evidence type="ECO:0000259" key="2">
    <source>
        <dbReference type="Pfam" id="PF13649"/>
    </source>
</evidence>
<proteinExistence type="predicted"/>
<dbReference type="InterPro" id="IPR041698">
    <property type="entry name" value="Methyltransf_25"/>
</dbReference>
<feature type="domain" description="Methyltransferase" evidence="2">
    <location>
        <begin position="55"/>
        <end position="146"/>
    </location>
</feature>
<evidence type="ECO:0000313" key="3">
    <source>
        <dbReference type="EMBL" id="SLM31062.1"/>
    </source>
</evidence>
<keyword evidence="4" id="KW-1185">Reference proteome</keyword>